<accession>G2ED23</accession>
<organism evidence="5 6">
    <name type="scientific">Bizionia argentinensis JUB59</name>
    <dbReference type="NCBI Taxonomy" id="1046627"/>
    <lineage>
        <taxon>Bacteria</taxon>
        <taxon>Pseudomonadati</taxon>
        <taxon>Bacteroidota</taxon>
        <taxon>Flavobacteriia</taxon>
        <taxon>Flavobacteriales</taxon>
        <taxon>Flavobacteriaceae</taxon>
        <taxon>Bizionia</taxon>
    </lineage>
</organism>
<dbReference type="OrthoDB" id="667970at2"/>
<keyword evidence="5" id="KW-0540">Nuclease</keyword>
<protein>
    <submittedName>
        <fullName evidence="5">Restriction endonuclease subunit S</fullName>
    </submittedName>
</protein>
<proteinExistence type="inferred from homology"/>
<name>G2ED23_9FLAO</name>
<feature type="domain" description="Type I restriction modification DNA specificity" evidence="4">
    <location>
        <begin position="4"/>
        <end position="173"/>
    </location>
</feature>
<keyword evidence="3" id="KW-0238">DNA-binding</keyword>
<dbReference type="InterPro" id="IPR044946">
    <property type="entry name" value="Restrct_endonuc_typeI_TRD_sf"/>
</dbReference>
<dbReference type="PANTHER" id="PTHR30408">
    <property type="entry name" value="TYPE-1 RESTRICTION ENZYME ECOKI SPECIFICITY PROTEIN"/>
    <property type="match status" value="1"/>
</dbReference>
<dbReference type="RefSeq" id="WP_008636823.1">
    <property type="nucleotide sequence ID" value="NZ_AFXZ01000020.1"/>
</dbReference>
<dbReference type="EMBL" id="AFXZ01000020">
    <property type="protein sequence ID" value="EGV43657.1"/>
    <property type="molecule type" value="Genomic_DNA"/>
</dbReference>
<evidence type="ECO:0000259" key="4">
    <source>
        <dbReference type="Pfam" id="PF01420"/>
    </source>
</evidence>
<reference evidence="5 6" key="1">
    <citation type="journal article" date="2008" name="Int. J. Syst. Evol. Microbiol.">
        <title>Bizionia argentinensis sp. nov., isolated from surface marine water in Antarctica.</title>
        <authorList>
            <person name="Bercovich A."/>
            <person name="Vazquez S.C."/>
            <person name="Yankilevich P."/>
            <person name="Coria S.H."/>
            <person name="Foti M."/>
            <person name="Hernandez E."/>
            <person name="Vidal A."/>
            <person name="Ruberto L."/>
            <person name="Melo C."/>
            <person name="Marenssi S."/>
            <person name="Criscuolo M."/>
            <person name="Memoli M."/>
            <person name="Arguelles M."/>
            <person name="Mac Cormack W.P."/>
        </authorList>
    </citation>
    <scope>NUCLEOTIDE SEQUENCE [LARGE SCALE GENOMIC DNA]</scope>
    <source>
        <strain evidence="5 6">JUB59</strain>
    </source>
</reference>
<sequence>MRDSWVTKQILEFGEVISGGTPSTTVEEFWNGEVVWITPADLSKIKFPEIKTSRKKISLKGLNSSSANLISANSIVMSSRAPIGYFAVPSVDFSTNQGCKSIKLHNGQDSLFHYYNFLYNVEIFKRRGEGTTFAEISKKEVEKLSFTFPEALPQQQKIAKILSTVDTVIEKTETAIAKYQAIKQGLMHDLFTRGIDINTRQLRPTPEDAPELYKESALGLIPREWEDSIFKDYLIKNSYGPRFSGNDYDSDGNVKTIRGMDFSKDGEILYNQAPIALLPKSKVNSHLLETGDVVMVTTADCGLTAVFQQQDFQFIPSAYSVKFRFNEMVEPYFIKFFMQTDKAKRMVNKYVRQGTLGNLPGSDVLGFNIGLPTMDEQKDIIKRLKGIESKIQTEQQALAKYQQLKSGLMQDLLTGRVEVLVD</sequence>
<dbReference type="Gene3D" id="3.90.220.20">
    <property type="entry name" value="DNA methylase specificity domains"/>
    <property type="match status" value="2"/>
</dbReference>
<dbReference type="AlphaFoldDB" id="G2ED23"/>
<evidence type="ECO:0000256" key="1">
    <source>
        <dbReference type="ARBA" id="ARBA00010923"/>
    </source>
</evidence>
<evidence type="ECO:0000313" key="6">
    <source>
        <dbReference type="Proteomes" id="UP000003730"/>
    </source>
</evidence>
<comment type="caution">
    <text evidence="5">The sequence shown here is derived from an EMBL/GenBank/DDBJ whole genome shotgun (WGS) entry which is preliminary data.</text>
</comment>
<keyword evidence="5" id="KW-0378">Hydrolase</keyword>
<keyword evidence="2" id="KW-0680">Restriction system</keyword>
<dbReference type="PATRIC" id="fig|1046627.3.peg.1426"/>
<dbReference type="InterPro" id="IPR000055">
    <property type="entry name" value="Restrct_endonuc_typeI_TRD"/>
</dbReference>
<evidence type="ECO:0000313" key="5">
    <source>
        <dbReference type="EMBL" id="EGV43657.1"/>
    </source>
</evidence>
<dbReference type="Gene3D" id="1.10.287.1120">
    <property type="entry name" value="Bipartite methylase S protein"/>
    <property type="match status" value="1"/>
</dbReference>
<dbReference type="Pfam" id="PF01420">
    <property type="entry name" value="Methylase_S"/>
    <property type="match status" value="2"/>
</dbReference>
<dbReference type="STRING" id="1046627.BZARG_2747"/>
<dbReference type="PANTHER" id="PTHR30408:SF12">
    <property type="entry name" value="TYPE I RESTRICTION ENZYME MJAVIII SPECIFICITY SUBUNIT"/>
    <property type="match status" value="1"/>
</dbReference>
<dbReference type="Proteomes" id="UP000003730">
    <property type="component" value="Unassembled WGS sequence"/>
</dbReference>
<keyword evidence="6" id="KW-1185">Reference proteome</keyword>
<dbReference type="SUPFAM" id="SSF116734">
    <property type="entry name" value="DNA methylase specificity domain"/>
    <property type="match status" value="2"/>
</dbReference>
<dbReference type="REBASE" id="41403">
    <property type="entry name" value="S.Bar59ORF2746P"/>
</dbReference>
<dbReference type="GO" id="GO:0009307">
    <property type="term" value="P:DNA restriction-modification system"/>
    <property type="evidence" value="ECO:0007669"/>
    <property type="project" value="UniProtKB-KW"/>
</dbReference>
<dbReference type="InterPro" id="IPR052021">
    <property type="entry name" value="Type-I_RS_S_subunit"/>
</dbReference>
<keyword evidence="5" id="KW-0255">Endonuclease</keyword>
<dbReference type="GO" id="GO:0003677">
    <property type="term" value="F:DNA binding"/>
    <property type="evidence" value="ECO:0007669"/>
    <property type="project" value="UniProtKB-KW"/>
</dbReference>
<evidence type="ECO:0000256" key="3">
    <source>
        <dbReference type="ARBA" id="ARBA00023125"/>
    </source>
</evidence>
<dbReference type="eggNOG" id="COG0732">
    <property type="taxonomic scope" value="Bacteria"/>
</dbReference>
<dbReference type="GO" id="GO:0004519">
    <property type="term" value="F:endonuclease activity"/>
    <property type="evidence" value="ECO:0007669"/>
    <property type="project" value="UniProtKB-KW"/>
</dbReference>
<feature type="domain" description="Type I restriction modification DNA specificity" evidence="4">
    <location>
        <begin position="223"/>
        <end position="399"/>
    </location>
</feature>
<dbReference type="CDD" id="cd17273">
    <property type="entry name" value="RMtype1_S_EcoJA69PI-TRD1-CR1_like"/>
    <property type="match status" value="1"/>
</dbReference>
<comment type="similarity">
    <text evidence="1">Belongs to the type-I restriction system S methylase family.</text>
</comment>
<gene>
    <name evidence="5" type="ORF">BZARG_2747</name>
</gene>
<evidence type="ECO:0000256" key="2">
    <source>
        <dbReference type="ARBA" id="ARBA00022747"/>
    </source>
</evidence>